<evidence type="ECO:0000313" key="9">
    <source>
        <dbReference type="Proteomes" id="UP001322138"/>
    </source>
</evidence>
<feature type="compositionally biased region" description="Low complexity" evidence="7">
    <location>
        <begin position="62"/>
        <end position="72"/>
    </location>
</feature>
<comment type="similarity">
    <text evidence="6">Belongs to the VMA21 family.</text>
</comment>
<dbReference type="Proteomes" id="UP001322138">
    <property type="component" value="Unassembled WGS sequence"/>
</dbReference>
<name>A0ABR0FWP5_9PEZI</name>
<dbReference type="PANTHER" id="PTHR31792">
    <property type="entry name" value="VACUOLAR ATPASE ASSEMBLY INTEGRAL MEMBRANE PROTEIN VMA21"/>
    <property type="match status" value="1"/>
</dbReference>
<comment type="caution">
    <text evidence="8">The sequence shown here is derived from an EMBL/GenBank/DDBJ whole genome shotgun (WGS) entry which is preliminary data.</text>
</comment>
<dbReference type="RefSeq" id="XP_062737366.1">
    <property type="nucleotide sequence ID" value="XM_062874249.1"/>
</dbReference>
<comment type="subcellular location">
    <subcellularLocation>
        <location evidence="6">Endoplasmic reticulum membrane</location>
        <topology evidence="6">Multi-pass membrane protein</topology>
    </subcellularLocation>
    <subcellularLocation>
        <location evidence="6">Endoplasmic reticulum-Golgi intermediate compartment membrane</location>
        <topology evidence="6">Multi-pass membrane protein</topology>
    </subcellularLocation>
    <subcellularLocation>
        <location evidence="6">Cytoplasmic vesicle</location>
        <location evidence="6">COPII-coated vesicle membrane</location>
        <topology evidence="6">Multi-pass membrane protein</topology>
    </subcellularLocation>
</comment>
<feature type="region of interest" description="Disordered" evidence="7">
    <location>
        <begin position="57"/>
        <end position="77"/>
    </location>
</feature>
<proteinExistence type="inferred from homology"/>
<evidence type="ECO:0000256" key="4">
    <source>
        <dbReference type="ARBA" id="ARBA00023136"/>
    </source>
</evidence>
<accession>A0ABR0FWP5</accession>
<reference evidence="8 9" key="1">
    <citation type="journal article" date="2023" name="bioRxiv">
        <title>High-quality genome assemblies of four members of thePodospora anserinaspecies complex.</title>
        <authorList>
            <person name="Ament-Velasquez S.L."/>
            <person name="Vogan A.A."/>
            <person name="Wallerman O."/>
            <person name="Hartmann F."/>
            <person name="Gautier V."/>
            <person name="Silar P."/>
            <person name="Giraud T."/>
            <person name="Johannesson H."/>
        </authorList>
    </citation>
    <scope>NUCLEOTIDE SEQUENCE [LARGE SCALE GENOMIC DNA]</scope>
    <source>
        <strain evidence="8 9">CBS 112042</strain>
    </source>
</reference>
<dbReference type="PANTHER" id="PTHR31792:SF3">
    <property type="entry name" value="VACUOLAR ATPASE ASSEMBLY INTEGRAL MEMBRANE PROTEIN VMA21"/>
    <property type="match status" value="1"/>
</dbReference>
<evidence type="ECO:0000313" key="8">
    <source>
        <dbReference type="EMBL" id="KAK4648390.1"/>
    </source>
</evidence>
<feature type="transmembrane region" description="Helical" evidence="6">
    <location>
        <begin position="119"/>
        <end position="138"/>
    </location>
</feature>
<sequence>MPIKHGLTYPIRTSLTLTTNIIKQASPLTIPYHHILQSKSQRSPKMATRRIISQEKTLLDQPDPNSPSSSSPAQKSNITPAVPSAVIFKLLAFTLAMMVVPIGSYFATVNTLFKGNSTYAGGLAAIMANVVLIGYVLVAMAEDQSDRLEEEKKQKHEGKKDR</sequence>
<keyword evidence="1 6" id="KW-0812">Transmembrane</keyword>
<dbReference type="HAMAP" id="MF_03058">
    <property type="entry name" value="VMA21"/>
    <property type="match status" value="1"/>
</dbReference>
<dbReference type="GeneID" id="87893731"/>
<keyword evidence="3 6" id="KW-1133">Transmembrane helix</keyword>
<protein>
    <submittedName>
        <fullName evidence="8">Vacuolar ATPase assembly integral membrane protein vma21</fullName>
    </submittedName>
</protein>
<dbReference type="Pfam" id="PF09446">
    <property type="entry name" value="VMA21"/>
    <property type="match status" value="1"/>
</dbReference>
<keyword evidence="2 6" id="KW-0256">Endoplasmic reticulum</keyword>
<evidence type="ECO:0000256" key="3">
    <source>
        <dbReference type="ARBA" id="ARBA00022989"/>
    </source>
</evidence>
<comment type="caution">
    <text evidence="6">Lacks conserved residue(s) required for the propagation of feature annotation.</text>
</comment>
<keyword evidence="9" id="KW-1185">Reference proteome</keyword>
<evidence type="ECO:0000256" key="5">
    <source>
        <dbReference type="ARBA" id="ARBA00023329"/>
    </source>
</evidence>
<evidence type="ECO:0000256" key="2">
    <source>
        <dbReference type="ARBA" id="ARBA00022824"/>
    </source>
</evidence>
<dbReference type="InterPro" id="IPR019013">
    <property type="entry name" value="Vma21"/>
</dbReference>
<gene>
    <name evidence="8" type="primary">VMA21</name>
    <name evidence="8" type="ORF">QC761_109605</name>
</gene>
<evidence type="ECO:0000256" key="7">
    <source>
        <dbReference type="SAM" id="MobiDB-lite"/>
    </source>
</evidence>
<dbReference type="EMBL" id="JAFFGZ010000001">
    <property type="protein sequence ID" value="KAK4648390.1"/>
    <property type="molecule type" value="Genomic_DNA"/>
</dbReference>
<feature type="transmembrane region" description="Helical" evidence="6">
    <location>
        <begin position="86"/>
        <end position="107"/>
    </location>
</feature>
<organism evidence="8 9">
    <name type="scientific">Podospora bellae-mahoneyi</name>
    <dbReference type="NCBI Taxonomy" id="2093777"/>
    <lineage>
        <taxon>Eukaryota</taxon>
        <taxon>Fungi</taxon>
        <taxon>Dikarya</taxon>
        <taxon>Ascomycota</taxon>
        <taxon>Pezizomycotina</taxon>
        <taxon>Sordariomycetes</taxon>
        <taxon>Sordariomycetidae</taxon>
        <taxon>Sordariales</taxon>
        <taxon>Podosporaceae</taxon>
        <taxon>Podospora</taxon>
    </lineage>
</organism>
<evidence type="ECO:0000256" key="6">
    <source>
        <dbReference type="HAMAP-Rule" id="MF_03058"/>
    </source>
</evidence>
<evidence type="ECO:0000256" key="1">
    <source>
        <dbReference type="ARBA" id="ARBA00022692"/>
    </source>
</evidence>
<keyword evidence="4 6" id="KW-0472">Membrane</keyword>
<comment type="function">
    <text evidence="6">Required for the assembly of the V0 complex of the vacuolar ATPase (V-ATPase) in the endoplasmic reticulum.</text>
</comment>
<keyword evidence="5 6" id="KW-0968">Cytoplasmic vesicle</keyword>